<dbReference type="SUPFAM" id="SSF51261">
    <property type="entry name" value="Duplicated hybrid motif"/>
    <property type="match status" value="1"/>
</dbReference>
<name>A0ABY4MVX9_9MICO</name>
<evidence type="ECO:0000313" key="3">
    <source>
        <dbReference type="EMBL" id="UQN14583.1"/>
    </source>
</evidence>
<protein>
    <submittedName>
        <fullName evidence="3">M23 family metallopeptidase</fullName>
    </submittedName>
</protein>
<dbReference type="InterPro" id="IPR050570">
    <property type="entry name" value="Cell_wall_metabolism_enzyme"/>
</dbReference>
<gene>
    <name evidence="3" type="ORF">M3M28_11110</name>
</gene>
<dbReference type="InterPro" id="IPR016047">
    <property type="entry name" value="M23ase_b-sheet_dom"/>
</dbReference>
<feature type="region of interest" description="Disordered" evidence="1">
    <location>
        <begin position="1"/>
        <end position="61"/>
    </location>
</feature>
<evidence type="ECO:0000259" key="2">
    <source>
        <dbReference type="Pfam" id="PF01551"/>
    </source>
</evidence>
<dbReference type="CDD" id="cd12797">
    <property type="entry name" value="M23_peptidase"/>
    <property type="match status" value="1"/>
</dbReference>
<reference evidence="3" key="1">
    <citation type="submission" date="2022-05" db="EMBL/GenBank/DDBJ databases">
        <title>Complete genome sequence of toluene-degrading Gulosibacter sediminis strain ACHW.36C.</title>
        <authorList>
            <person name="Wai A.C."/>
            <person name="Lai G.K."/>
            <person name="Griffin S.D."/>
            <person name="Leung F.C."/>
        </authorList>
    </citation>
    <scope>NUCLEOTIDE SEQUENCE [LARGE SCALE GENOMIC DNA]</scope>
    <source>
        <strain evidence="3">ACHW.36C</strain>
    </source>
</reference>
<feature type="compositionally biased region" description="Low complexity" evidence="1">
    <location>
        <begin position="24"/>
        <end position="36"/>
    </location>
</feature>
<evidence type="ECO:0000256" key="1">
    <source>
        <dbReference type="SAM" id="MobiDB-lite"/>
    </source>
</evidence>
<dbReference type="Gene3D" id="2.70.70.10">
    <property type="entry name" value="Glucose Permease (Domain IIA)"/>
    <property type="match status" value="1"/>
</dbReference>
<accession>A0ABY4MVX9</accession>
<dbReference type="InterPro" id="IPR011055">
    <property type="entry name" value="Dup_hybrid_motif"/>
</dbReference>
<dbReference type="PANTHER" id="PTHR21666:SF270">
    <property type="entry name" value="MUREIN HYDROLASE ACTIVATOR ENVC"/>
    <property type="match status" value="1"/>
</dbReference>
<feature type="domain" description="M23ase beta-sheet core" evidence="2">
    <location>
        <begin position="272"/>
        <end position="373"/>
    </location>
</feature>
<organism evidence="3">
    <name type="scientific">Gulosibacter sediminis</name>
    <dbReference type="NCBI Taxonomy" id="1729695"/>
    <lineage>
        <taxon>Bacteria</taxon>
        <taxon>Bacillati</taxon>
        <taxon>Actinomycetota</taxon>
        <taxon>Actinomycetes</taxon>
        <taxon>Micrococcales</taxon>
        <taxon>Microbacteriaceae</taxon>
        <taxon>Gulosibacter</taxon>
    </lineage>
</organism>
<feature type="compositionally biased region" description="Basic and acidic residues" evidence="1">
    <location>
        <begin position="7"/>
        <end position="23"/>
    </location>
</feature>
<dbReference type="PANTHER" id="PTHR21666">
    <property type="entry name" value="PEPTIDASE-RELATED"/>
    <property type="match status" value="1"/>
</dbReference>
<dbReference type="Pfam" id="PF01551">
    <property type="entry name" value="Peptidase_M23"/>
    <property type="match status" value="1"/>
</dbReference>
<sequence>MEAPVLTRRELREAERAAEREQQLRNASAKAAQAAARVNPELFAAPQAPAEPKVAEPENSETVTNFKTEIVETLNPATGPISIAPIISLEEVRAARNEVDENSVPEAPAGEPEIPAAFLRASADESTGTVLPFRGRGSGAGKFGGSMVALSFLAGTVMLGAGSAAAIGALSSSDAEVAQADAAQEAAVEENAQSLSVSGEAVEHESTRTEDATAVTSIGTAAAANLAAGVKLPDSTTYENDITANVQWPFPMGVQLTDGYGPRNGPAGTSAFHGGQDFTPGEGTPIGSIADGVVKKVDLDGASSLGNYIEVEHVIEGQHVTSLYAHLDPSTIKVEEGDTVQVGDELAGVGNTGISTGPHLHLEIHVNGEYVDPITFLQKVNVAGVETSMPTELTATVGLGADTKLESADSTALIEEFFVSKISN</sequence>
<proteinExistence type="predicted"/>
<dbReference type="EMBL" id="CP097160">
    <property type="protein sequence ID" value="UQN14583.1"/>
    <property type="molecule type" value="Genomic_DNA"/>
</dbReference>